<gene>
    <name evidence="1" type="ORF">A3G31_02600</name>
</gene>
<accession>A0A1F7SPF4</accession>
<evidence type="ECO:0000313" key="2">
    <source>
        <dbReference type="Proteomes" id="UP000178082"/>
    </source>
</evidence>
<evidence type="ECO:0008006" key="3">
    <source>
        <dbReference type="Google" id="ProtNLM"/>
    </source>
</evidence>
<dbReference type="AlphaFoldDB" id="A0A1F7SPF4"/>
<dbReference type="SUPFAM" id="SSF46785">
    <property type="entry name" value="Winged helix' DNA-binding domain"/>
    <property type="match status" value="1"/>
</dbReference>
<dbReference type="STRING" id="1817883.A3G31_02600"/>
<dbReference type="GO" id="GO:0005829">
    <property type="term" value="C:cytosol"/>
    <property type="evidence" value="ECO:0007669"/>
    <property type="project" value="TreeGrafter"/>
</dbReference>
<organism evidence="1 2">
    <name type="scientific">Candidatus Schekmanbacteria bacterium RIFCSPLOWO2_12_FULL_38_15</name>
    <dbReference type="NCBI Taxonomy" id="1817883"/>
    <lineage>
        <taxon>Bacteria</taxon>
        <taxon>Candidatus Schekmaniibacteriota</taxon>
    </lineage>
</organism>
<comment type="caution">
    <text evidence="1">The sequence shown here is derived from an EMBL/GenBank/DDBJ whole genome shotgun (WGS) entry which is preliminary data.</text>
</comment>
<dbReference type="PANTHER" id="PTHR33221:SF2">
    <property type="entry name" value="TRANSCRIPTIONAL REGULATOR"/>
    <property type="match status" value="1"/>
</dbReference>
<dbReference type="Gene3D" id="1.10.10.10">
    <property type="entry name" value="Winged helix-like DNA-binding domain superfamily/Winged helix DNA-binding domain"/>
    <property type="match status" value="1"/>
</dbReference>
<dbReference type="GO" id="GO:0003700">
    <property type="term" value="F:DNA-binding transcription factor activity"/>
    <property type="evidence" value="ECO:0007669"/>
    <property type="project" value="TreeGrafter"/>
</dbReference>
<dbReference type="InterPro" id="IPR036390">
    <property type="entry name" value="WH_DNA-bd_sf"/>
</dbReference>
<dbReference type="Proteomes" id="UP000178082">
    <property type="component" value="Unassembled WGS sequence"/>
</dbReference>
<reference evidence="1 2" key="1">
    <citation type="journal article" date="2016" name="Nat. Commun.">
        <title>Thousands of microbial genomes shed light on interconnected biogeochemical processes in an aquifer system.</title>
        <authorList>
            <person name="Anantharaman K."/>
            <person name="Brown C.T."/>
            <person name="Hug L.A."/>
            <person name="Sharon I."/>
            <person name="Castelle C.J."/>
            <person name="Probst A.J."/>
            <person name="Thomas B.C."/>
            <person name="Singh A."/>
            <person name="Wilkins M.J."/>
            <person name="Karaoz U."/>
            <person name="Brodie E.L."/>
            <person name="Williams K.H."/>
            <person name="Hubbard S.S."/>
            <person name="Banfield J.F."/>
        </authorList>
    </citation>
    <scope>NUCLEOTIDE SEQUENCE [LARGE SCALE GENOMIC DNA]</scope>
</reference>
<protein>
    <recommendedName>
        <fullName evidence="3">Rrf2 family transcriptional regulator</fullName>
    </recommendedName>
</protein>
<dbReference type="InterPro" id="IPR036388">
    <property type="entry name" value="WH-like_DNA-bd_sf"/>
</dbReference>
<dbReference type="PANTHER" id="PTHR33221">
    <property type="entry name" value="WINGED HELIX-TURN-HELIX TRANSCRIPTIONAL REGULATOR, RRF2 FAMILY"/>
    <property type="match status" value="1"/>
</dbReference>
<dbReference type="EMBL" id="MGDI01000004">
    <property type="protein sequence ID" value="OGL55108.1"/>
    <property type="molecule type" value="Genomic_DNA"/>
</dbReference>
<evidence type="ECO:0000313" key="1">
    <source>
        <dbReference type="EMBL" id="OGL55108.1"/>
    </source>
</evidence>
<dbReference type="PROSITE" id="PS51197">
    <property type="entry name" value="HTH_RRF2_2"/>
    <property type="match status" value="1"/>
</dbReference>
<proteinExistence type="predicted"/>
<name>A0A1F7SPF4_9BACT</name>
<dbReference type="NCBIfam" id="TIGR00738">
    <property type="entry name" value="rrf2_super"/>
    <property type="match status" value="1"/>
</dbReference>
<dbReference type="Pfam" id="PF02082">
    <property type="entry name" value="Rrf2"/>
    <property type="match status" value="1"/>
</dbReference>
<sequence>MRLMKASEYGIHGVLYLAMQPKGKITLLDEVAEAQNISKSYLSKIFQTYTKIGILKSYRGAHKGFALAKPPEKITLKELIESFEGKFFADECLLGRGDCPRNGKCTVSAKWREAVKAMNMILESTTLEQLRDNLENSSNTDNFKENL</sequence>
<dbReference type="InterPro" id="IPR000944">
    <property type="entry name" value="Tscrpt_reg_Rrf2"/>
</dbReference>